<dbReference type="Proteomes" id="UP000054854">
    <property type="component" value="Unassembled WGS sequence"/>
</dbReference>
<dbReference type="PANTHER" id="PTHR35404:SF8">
    <property type="entry name" value="TRANSPOSASE OF TN10"/>
    <property type="match status" value="1"/>
</dbReference>
<dbReference type="PANTHER" id="PTHR35404">
    <property type="entry name" value="TRANSPOSASE OF TN10"/>
    <property type="match status" value="1"/>
</dbReference>
<evidence type="ECO:0000313" key="2">
    <source>
        <dbReference type="EMBL" id="STX34632.1"/>
    </source>
</evidence>
<proteinExistence type="predicted"/>
<dbReference type="EMBL" id="UGNX01000001">
    <property type="protein sequence ID" value="STX34632.1"/>
    <property type="molecule type" value="Genomic_DNA"/>
</dbReference>
<dbReference type="SUPFAM" id="SSF53098">
    <property type="entry name" value="Ribonuclease H-like"/>
    <property type="match status" value="1"/>
</dbReference>
<dbReference type="InterPro" id="IPR012337">
    <property type="entry name" value="RNaseH-like_sf"/>
</dbReference>
<reference evidence="2 4" key="2">
    <citation type="submission" date="2018-06" db="EMBL/GenBank/DDBJ databases">
        <authorList>
            <consortium name="Pathogen Informatics"/>
            <person name="Doyle S."/>
        </authorList>
    </citation>
    <scope>NUCLEOTIDE SEQUENCE [LARGE SCALE GENOMIC DNA]</scope>
    <source>
        <strain evidence="2 4">NCTC12438</strain>
    </source>
</reference>
<evidence type="ECO:0000313" key="1">
    <source>
        <dbReference type="EMBL" id="KTC81853.1"/>
    </source>
</evidence>
<accession>A0A378IIR4</accession>
<dbReference type="STRING" id="28085.Lcin_2923"/>
<protein>
    <submittedName>
        <fullName evidence="2">Transposase</fullName>
    </submittedName>
</protein>
<reference evidence="1 3" key="1">
    <citation type="submission" date="2015-11" db="EMBL/GenBank/DDBJ databases">
        <title>Genomic analysis of 38 Legionella species identifies large and diverse effector repertoires.</title>
        <authorList>
            <person name="Burstein D."/>
            <person name="Amaro F."/>
            <person name="Zusman T."/>
            <person name="Lifshitz Z."/>
            <person name="Cohen O."/>
            <person name="Gilbert J.A."/>
            <person name="Pupko T."/>
            <person name="Shuman H.A."/>
            <person name="Segal G."/>
        </authorList>
    </citation>
    <scope>NUCLEOTIDE SEQUENCE [LARGE SCALE GENOMIC DNA]</scope>
    <source>
        <strain evidence="1 3">CDC#72-OH-14</strain>
    </source>
</reference>
<dbReference type="OrthoDB" id="5646013at2"/>
<evidence type="ECO:0000313" key="4">
    <source>
        <dbReference type="Proteomes" id="UP000255316"/>
    </source>
</evidence>
<organism evidence="2 4">
    <name type="scientific">Legionella cincinnatiensis</name>
    <dbReference type="NCBI Taxonomy" id="28085"/>
    <lineage>
        <taxon>Bacteria</taxon>
        <taxon>Pseudomonadati</taxon>
        <taxon>Pseudomonadota</taxon>
        <taxon>Gammaproteobacteria</taxon>
        <taxon>Legionellales</taxon>
        <taxon>Legionellaceae</taxon>
        <taxon>Legionella</taxon>
    </lineage>
</organism>
<evidence type="ECO:0000313" key="3">
    <source>
        <dbReference type="Proteomes" id="UP000054854"/>
    </source>
</evidence>
<keyword evidence="3" id="KW-1185">Reference proteome</keyword>
<gene>
    <name evidence="1" type="ORF">Lcin_2923</name>
    <name evidence="2" type="ORF">NCTC12438_01236</name>
</gene>
<sequence length="144" mass="16667">MLRASLVHEGRSIPIYNEIHSQHDLAKEEIHTQFLIHLKEILPEGKKIIIITDAGFKTPWFTRVNQLGWYFLGRVSGTLNYRMNTDKKWSPIAKLHSDIARGETQYFGIGQLGQDSKTRTHVLFTGYWGEKKGTQKSQTQISRR</sequence>
<dbReference type="EMBL" id="LNXX01000047">
    <property type="protein sequence ID" value="KTC81853.1"/>
    <property type="molecule type" value="Genomic_DNA"/>
</dbReference>
<dbReference type="Proteomes" id="UP000255316">
    <property type="component" value="Unassembled WGS sequence"/>
</dbReference>
<dbReference type="RefSeq" id="WP_058466041.1">
    <property type="nucleotide sequence ID" value="NZ_CAAAHQ010000002.1"/>
</dbReference>
<dbReference type="AlphaFoldDB" id="A0A378IIR4"/>
<name>A0A378IIR4_9GAMM</name>